<dbReference type="PROSITE" id="PS51406">
    <property type="entry name" value="FIBRINOGEN_C_2"/>
    <property type="match status" value="1"/>
</dbReference>
<dbReference type="InterPro" id="IPR002181">
    <property type="entry name" value="Fibrinogen_a/b/g_C_dom"/>
</dbReference>
<dbReference type="SUPFAM" id="SSF56496">
    <property type="entry name" value="Fibrinogen C-terminal domain-like"/>
    <property type="match status" value="1"/>
</dbReference>
<keyword evidence="1" id="KW-1133">Transmembrane helix</keyword>
<dbReference type="Proteomes" id="UP001201812">
    <property type="component" value="Unassembled WGS sequence"/>
</dbReference>
<gene>
    <name evidence="3" type="ORF">DdX_03717</name>
</gene>
<dbReference type="SMART" id="SM00186">
    <property type="entry name" value="FBG"/>
    <property type="match status" value="1"/>
</dbReference>
<dbReference type="PANTHER" id="PTHR19143">
    <property type="entry name" value="FIBRINOGEN/TENASCIN/ANGIOPOEITIN"/>
    <property type="match status" value="1"/>
</dbReference>
<accession>A0AAD4N9A8</accession>
<dbReference type="Gene3D" id="3.90.215.10">
    <property type="entry name" value="Gamma Fibrinogen, chain A, domain 1"/>
    <property type="match status" value="1"/>
</dbReference>
<dbReference type="PANTHER" id="PTHR19143:SF445">
    <property type="entry name" value="FIBRINOGEN C-TERMINAL DOMAIN-CONTAINING PROTEIN"/>
    <property type="match status" value="1"/>
</dbReference>
<dbReference type="EMBL" id="JAKKPZ010000003">
    <property type="protein sequence ID" value="KAI1723556.1"/>
    <property type="molecule type" value="Genomic_DNA"/>
</dbReference>
<dbReference type="InterPro" id="IPR014716">
    <property type="entry name" value="Fibrinogen_a/b/g_C_1"/>
</dbReference>
<proteinExistence type="predicted"/>
<evidence type="ECO:0000313" key="4">
    <source>
        <dbReference type="Proteomes" id="UP001201812"/>
    </source>
</evidence>
<comment type="caution">
    <text evidence="3">The sequence shown here is derived from an EMBL/GenBank/DDBJ whole genome shotgun (WGS) entry which is preliminary data.</text>
</comment>
<dbReference type="InterPro" id="IPR050373">
    <property type="entry name" value="Fibrinogen_C-term_domain"/>
</dbReference>
<feature type="domain" description="Fibrinogen C-terminal" evidence="2">
    <location>
        <begin position="227"/>
        <end position="442"/>
    </location>
</feature>
<dbReference type="AlphaFoldDB" id="A0AAD4N9A8"/>
<dbReference type="Pfam" id="PF00147">
    <property type="entry name" value="Fibrinogen_C"/>
    <property type="match status" value="1"/>
</dbReference>
<name>A0AAD4N9A8_9BILA</name>
<keyword evidence="1" id="KW-0812">Transmembrane</keyword>
<reference evidence="3" key="1">
    <citation type="submission" date="2022-01" db="EMBL/GenBank/DDBJ databases">
        <title>Genome Sequence Resource for Two Populations of Ditylenchus destructor, the Migratory Endoparasitic Phytonematode.</title>
        <authorList>
            <person name="Zhang H."/>
            <person name="Lin R."/>
            <person name="Xie B."/>
        </authorList>
    </citation>
    <scope>NUCLEOTIDE SEQUENCE</scope>
    <source>
        <strain evidence="3">BazhouSP</strain>
    </source>
</reference>
<sequence length="473" mass="54333">MSRNSKKEGFFNPEELDPCIAAETRLKKPYISMRDVKCILCFILFVLSMTLLAAGLMMVFNNGDASEAEYSRIKVAGGDYSQRHLMSHMADYDSLEYDDEKESDGSSKNDIVTPGFDAEVPQVKSALTEKMPILRSGQIHTFPIQDSMRKAEIEPLDQLEKITIESDESSKGMLLETTSSALTETTTTATKLSPTVYSIERDETPDFVPALRRDEVQQSQERVYEYINTEKAEESCGEYRRKGYTNSGVYQILLPANHRSFRALCLMESDYAWTVLQRRTGPQLPFWNNTFEEYANGFGDPIGDHWLGLEKIHAYVAKNDKLQMRIVLKGDLCTRNASRSKQCSGEGVNGLWWGDWDFSLNRSEDNYRMTELKYLRGNLSNADKPSGDLFTQMSRHQQFTTVDRDNDMNERRNEAKFRERGAWWHKDSTLVSLNGKYGSQSHMAEGQSYFWINDRKMVNIKPMISIIMFRIKD</sequence>
<keyword evidence="4" id="KW-1185">Reference proteome</keyword>
<dbReference type="Gene3D" id="4.10.530.10">
    <property type="entry name" value="Gamma-fibrinogen Carboxyl Terminal Fragment, domain 2"/>
    <property type="match status" value="1"/>
</dbReference>
<dbReference type="InterPro" id="IPR036056">
    <property type="entry name" value="Fibrinogen-like_C"/>
</dbReference>
<evidence type="ECO:0000256" key="1">
    <source>
        <dbReference type="SAM" id="Phobius"/>
    </source>
</evidence>
<keyword evidence="1" id="KW-0472">Membrane</keyword>
<organism evidence="3 4">
    <name type="scientific">Ditylenchus destructor</name>
    <dbReference type="NCBI Taxonomy" id="166010"/>
    <lineage>
        <taxon>Eukaryota</taxon>
        <taxon>Metazoa</taxon>
        <taxon>Ecdysozoa</taxon>
        <taxon>Nematoda</taxon>
        <taxon>Chromadorea</taxon>
        <taxon>Rhabditida</taxon>
        <taxon>Tylenchina</taxon>
        <taxon>Tylenchomorpha</taxon>
        <taxon>Sphaerularioidea</taxon>
        <taxon>Anguinidae</taxon>
        <taxon>Anguininae</taxon>
        <taxon>Ditylenchus</taxon>
    </lineage>
</organism>
<dbReference type="GO" id="GO:0005615">
    <property type="term" value="C:extracellular space"/>
    <property type="evidence" value="ECO:0007669"/>
    <property type="project" value="TreeGrafter"/>
</dbReference>
<evidence type="ECO:0000259" key="2">
    <source>
        <dbReference type="PROSITE" id="PS51406"/>
    </source>
</evidence>
<protein>
    <submittedName>
        <fullName evidence="3">Fibrinogen C domain-containing protein 1-A</fullName>
    </submittedName>
</protein>
<evidence type="ECO:0000313" key="3">
    <source>
        <dbReference type="EMBL" id="KAI1723556.1"/>
    </source>
</evidence>
<feature type="transmembrane region" description="Helical" evidence="1">
    <location>
        <begin position="38"/>
        <end position="60"/>
    </location>
</feature>